<comment type="caution">
    <text evidence="2">The sequence shown here is derived from an EMBL/GenBank/DDBJ whole genome shotgun (WGS) entry which is preliminary data.</text>
</comment>
<evidence type="ECO:0000259" key="1">
    <source>
        <dbReference type="Pfam" id="PF13358"/>
    </source>
</evidence>
<reference evidence="3" key="1">
    <citation type="submission" date="2016-07" db="EMBL/GenBank/DDBJ databases">
        <title>Frankia sp. NRRL B-16219 Genome sequencing.</title>
        <authorList>
            <person name="Ghodhbane-Gtari F."/>
            <person name="Swanson E."/>
            <person name="Gueddou A."/>
            <person name="Louati M."/>
            <person name="Nouioui I."/>
            <person name="Hezbri K."/>
            <person name="Abebe-Akele F."/>
            <person name="Simpson S."/>
            <person name="Morris K."/>
            <person name="Thomas K."/>
            <person name="Gtari M."/>
            <person name="Tisa L.S."/>
        </authorList>
    </citation>
    <scope>NUCLEOTIDE SEQUENCE [LARGE SCALE GENOMIC DNA]</scope>
    <source>
        <strain evidence="3">NRRL B-16219</strain>
    </source>
</reference>
<dbReference type="Gene3D" id="3.30.420.10">
    <property type="entry name" value="Ribonuclease H-like superfamily/Ribonuclease H"/>
    <property type="match status" value="1"/>
</dbReference>
<dbReference type="OrthoDB" id="341531at2"/>
<dbReference type="InterPro" id="IPR038717">
    <property type="entry name" value="Tc1-like_DDE_dom"/>
</dbReference>
<keyword evidence="2" id="KW-0540">Nuclease</keyword>
<sequence>MVYRARVSHGRSGERKGLGWADCRDLLLAAHAQLPGGRLVLVWDRLNIHLQTQMAAFLAAHTGWINVVWLPAYAPDLNPTEGVWSYLKRTTLVHLAARGIDEVFQAVKHGLKRMQYRPELLVGFLTETGLAWENLRST</sequence>
<name>A0A1S1QMQ5_9ACTN</name>
<gene>
    <name evidence="2" type="ORF">BBK14_33495</name>
</gene>
<organism evidence="2 3">
    <name type="scientific">Parafrankia soli</name>
    <dbReference type="NCBI Taxonomy" id="2599596"/>
    <lineage>
        <taxon>Bacteria</taxon>
        <taxon>Bacillati</taxon>
        <taxon>Actinomycetota</taxon>
        <taxon>Actinomycetes</taxon>
        <taxon>Frankiales</taxon>
        <taxon>Frankiaceae</taxon>
        <taxon>Parafrankia</taxon>
    </lineage>
</organism>
<keyword evidence="2" id="KW-0378">Hydrolase</keyword>
<evidence type="ECO:0000313" key="2">
    <source>
        <dbReference type="EMBL" id="OHV34987.1"/>
    </source>
</evidence>
<evidence type="ECO:0000313" key="3">
    <source>
        <dbReference type="Proteomes" id="UP000179769"/>
    </source>
</evidence>
<dbReference type="EMBL" id="MAXA01000131">
    <property type="protein sequence ID" value="OHV34987.1"/>
    <property type="molecule type" value="Genomic_DNA"/>
</dbReference>
<dbReference type="Proteomes" id="UP000179769">
    <property type="component" value="Unassembled WGS sequence"/>
</dbReference>
<proteinExistence type="predicted"/>
<dbReference type="GO" id="GO:0003676">
    <property type="term" value="F:nucleic acid binding"/>
    <property type="evidence" value="ECO:0007669"/>
    <property type="project" value="InterPro"/>
</dbReference>
<feature type="domain" description="Tc1-like transposase DDE" evidence="1">
    <location>
        <begin position="32"/>
        <end position="92"/>
    </location>
</feature>
<dbReference type="InterPro" id="IPR036397">
    <property type="entry name" value="RNaseH_sf"/>
</dbReference>
<protein>
    <submittedName>
        <fullName evidence="2">DDE endonuclease</fullName>
    </submittedName>
</protein>
<dbReference type="AlphaFoldDB" id="A0A1S1QMQ5"/>
<accession>A0A1S1QMQ5</accession>
<keyword evidence="2" id="KW-0255">Endonuclease</keyword>
<dbReference type="Pfam" id="PF13358">
    <property type="entry name" value="DDE_3"/>
    <property type="match status" value="1"/>
</dbReference>
<keyword evidence="3" id="KW-1185">Reference proteome</keyword>
<dbReference type="GO" id="GO:0004519">
    <property type="term" value="F:endonuclease activity"/>
    <property type="evidence" value="ECO:0007669"/>
    <property type="project" value="UniProtKB-KW"/>
</dbReference>